<dbReference type="Gene3D" id="2.70.210.12">
    <property type="entry name" value="GTP1/OBG domain"/>
    <property type="match status" value="1"/>
</dbReference>
<keyword evidence="7" id="KW-0479">Metal-binding</keyword>
<evidence type="ECO:0000256" key="4">
    <source>
        <dbReference type="ARBA" id="ARBA00022801"/>
    </source>
</evidence>
<protein>
    <recommendedName>
        <fullName evidence="7">GTPase Obg</fullName>
        <ecNumber evidence="7">3.6.5.-</ecNumber>
    </recommendedName>
    <alternativeName>
        <fullName evidence="7">GTP-binding protein Obg</fullName>
    </alternativeName>
</protein>
<dbReference type="Pfam" id="PF01018">
    <property type="entry name" value="GTP1_OBG"/>
    <property type="match status" value="1"/>
</dbReference>
<dbReference type="FunFam" id="2.70.210.12:FF:000001">
    <property type="entry name" value="GTPase Obg"/>
    <property type="match status" value="1"/>
</dbReference>
<comment type="cofactor">
    <cofactor evidence="7">
        <name>Mg(2+)</name>
        <dbReference type="ChEBI" id="CHEBI:18420"/>
    </cofactor>
</comment>
<dbReference type="InterPro" id="IPR045086">
    <property type="entry name" value="OBG_GTPase"/>
</dbReference>
<evidence type="ECO:0000313" key="10">
    <source>
        <dbReference type="EMBL" id="PJA33208.1"/>
    </source>
</evidence>
<evidence type="ECO:0000313" key="11">
    <source>
        <dbReference type="Proteomes" id="UP000230758"/>
    </source>
</evidence>
<dbReference type="GO" id="GO:0042254">
    <property type="term" value="P:ribosome biogenesis"/>
    <property type="evidence" value="ECO:0007669"/>
    <property type="project" value="UniProtKB-UniRule"/>
</dbReference>
<dbReference type="EMBL" id="PFXF01000003">
    <property type="protein sequence ID" value="PJA33208.1"/>
    <property type="molecule type" value="Genomic_DNA"/>
</dbReference>
<comment type="function">
    <text evidence="7">An essential GTPase which binds GTP, GDP and possibly (p)ppGpp with moderate affinity, with high nucleotide exchange rates and a fairly low GTP hydrolysis rate. Plays a role in control of the cell cycle, stress response, ribosome biogenesis and in those bacteria that undergo differentiation, in morphogenesis control.</text>
</comment>
<dbReference type="InterPro" id="IPR027417">
    <property type="entry name" value="P-loop_NTPase"/>
</dbReference>
<evidence type="ECO:0000256" key="1">
    <source>
        <dbReference type="ARBA" id="ARBA00007699"/>
    </source>
</evidence>
<keyword evidence="3 7" id="KW-0547">Nucleotide-binding</keyword>
<feature type="binding site" evidence="7">
    <location>
        <begin position="164"/>
        <end position="171"/>
    </location>
    <ligand>
        <name>GTP</name>
        <dbReference type="ChEBI" id="CHEBI:37565"/>
    </ligand>
</feature>
<sequence>MFIDEINLLLRAGRGGDGVVRWRHEKGKDHAGPAGGNGGKGGDIYALAVRDIGILSAYRNVKEFEAGNGEEGGKNVKQGGTGKDIEIKFPVGSRLTNLSTGYSVELLKDGDKVLLLHGGRGGLGNDHFKGSTNIRPKESTSGELGEEANFHIELLLVVDVGIIGLPNVGKSSLLNALTHAHSKIGDFPFTTLEPALGSFYGLILADIPGLIEGAAEGRGLGHKFLRHIERTKALVHCISAEVEDPLEAYRVVRNELELYNKEMMGKSEIVVLTKVDTISDEDRDKKLKLLKSINENVFPISILDDNLVKEFGNFLTKTFK</sequence>
<evidence type="ECO:0000259" key="9">
    <source>
        <dbReference type="PROSITE" id="PS51883"/>
    </source>
</evidence>
<comment type="subunit">
    <text evidence="7">Monomer.</text>
</comment>
<dbReference type="GO" id="GO:0005737">
    <property type="term" value="C:cytoplasm"/>
    <property type="evidence" value="ECO:0007669"/>
    <property type="project" value="UniProtKB-SubCell"/>
</dbReference>
<keyword evidence="4 7" id="KW-0378">Hydrolase</keyword>
<dbReference type="SUPFAM" id="SSF82051">
    <property type="entry name" value="Obg GTP-binding protein N-terminal domain"/>
    <property type="match status" value="1"/>
</dbReference>
<feature type="binding site" evidence="7">
    <location>
        <begin position="301"/>
        <end position="303"/>
    </location>
    <ligand>
        <name>GTP</name>
        <dbReference type="ChEBI" id="CHEBI:37565"/>
    </ligand>
</feature>
<dbReference type="NCBIfam" id="NF008956">
    <property type="entry name" value="PRK12299.1"/>
    <property type="match status" value="1"/>
</dbReference>
<feature type="binding site" evidence="7">
    <location>
        <position position="171"/>
    </location>
    <ligand>
        <name>Mg(2+)</name>
        <dbReference type="ChEBI" id="CHEBI:18420"/>
    </ligand>
</feature>
<dbReference type="InterPro" id="IPR014100">
    <property type="entry name" value="GTP-bd_Obg/CgtA"/>
</dbReference>
<name>A0A2M7WT64_9BACT</name>
<dbReference type="GO" id="GO:0005525">
    <property type="term" value="F:GTP binding"/>
    <property type="evidence" value="ECO:0007669"/>
    <property type="project" value="UniProtKB-UniRule"/>
</dbReference>
<organism evidence="10 11">
    <name type="scientific">Candidatus Zambryskibacteria bacterium CG_4_9_14_3_um_filter_42_15</name>
    <dbReference type="NCBI Taxonomy" id="1975112"/>
    <lineage>
        <taxon>Bacteria</taxon>
        <taxon>Candidatus Zambryskiibacteriota</taxon>
    </lineage>
</organism>
<dbReference type="GO" id="GO:0000287">
    <property type="term" value="F:magnesium ion binding"/>
    <property type="evidence" value="ECO:0007669"/>
    <property type="project" value="InterPro"/>
</dbReference>
<evidence type="ECO:0000256" key="5">
    <source>
        <dbReference type="ARBA" id="ARBA00022842"/>
    </source>
</evidence>
<evidence type="ECO:0000259" key="8">
    <source>
        <dbReference type="PROSITE" id="PS51710"/>
    </source>
</evidence>
<dbReference type="EC" id="3.6.5.-" evidence="7"/>
<dbReference type="AlphaFoldDB" id="A0A2M7WT64"/>
<keyword evidence="5 7" id="KW-0460">Magnesium</keyword>
<evidence type="ECO:0000256" key="2">
    <source>
        <dbReference type="ARBA" id="ARBA00022490"/>
    </source>
</evidence>
<comment type="caution">
    <text evidence="10">The sequence shown here is derived from an EMBL/GenBank/DDBJ whole genome shotgun (WGS) entry which is preliminary data.</text>
</comment>
<dbReference type="Proteomes" id="UP000230758">
    <property type="component" value="Unassembled WGS sequence"/>
</dbReference>
<feature type="domain" description="Obg" evidence="9">
    <location>
        <begin position="1"/>
        <end position="157"/>
    </location>
</feature>
<gene>
    <name evidence="7" type="primary">obg</name>
    <name evidence="10" type="ORF">CO185_00150</name>
</gene>
<dbReference type="SUPFAM" id="SSF52540">
    <property type="entry name" value="P-loop containing nucleoside triphosphate hydrolases"/>
    <property type="match status" value="1"/>
</dbReference>
<feature type="domain" description="OBG-type G" evidence="8">
    <location>
        <begin position="158"/>
        <end position="320"/>
    </location>
</feature>
<feature type="binding site" evidence="7">
    <location>
        <begin position="189"/>
        <end position="193"/>
    </location>
    <ligand>
        <name>GTP</name>
        <dbReference type="ChEBI" id="CHEBI:37565"/>
    </ligand>
</feature>
<evidence type="ECO:0000256" key="7">
    <source>
        <dbReference type="HAMAP-Rule" id="MF_01454"/>
    </source>
</evidence>
<dbReference type="GO" id="GO:0003924">
    <property type="term" value="F:GTPase activity"/>
    <property type="evidence" value="ECO:0007669"/>
    <property type="project" value="UniProtKB-UniRule"/>
</dbReference>
<proteinExistence type="inferred from homology"/>
<dbReference type="PANTHER" id="PTHR11702:SF31">
    <property type="entry name" value="MITOCHONDRIAL RIBOSOME-ASSOCIATED GTPASE 2"/>
    <property type="match status" value="1"/>
</dbReference>
<dbReference type="InterPro" id="IPR036726">
    <property type="entry name" value="GTP1_OBG_dom_sf"/>
</dbReference>
<dbReference type="PROSITE" id="PS51710">
    <property type="entry name" value="G_OBG"/>
    <property type="match status" value="1"/>
</dbReference>
<keyword evidence="2 7" id="KW-0963">Cytoplasm</keyword>
<dbReference type="InterPro" id="IPR031167">
    <property type="entry name" value="G_OBG"/>
</dbReference>
<keyword evidence="6 7" id="KW-0342">GTP-binding</keyword>
<dbReference type="PROSITE" id="PS00905">
    <property type="entry name" value="GTP1_OBG"/>
    <property type="match status" value="1"/>
</dbReference>
<comment type="subcellular location">
    <subcellularLocation>
        <location evidence="7">Cytoplasm</location>
    </subcellularLocation>
</comment>
<dbReference type="InterPro" id="IPR006074">
    <property type="entry name" value="GTP1-OBG_CS"/>
</dbReference>
<accession>A0A2M7WT64</accession>
<feature type="binding site" evidence="7">
    <location>
        <position position="191"/>
    </location>
    <ligand>
        <name>Mg(2+)</name>
        <dbReference type="ChEBI" id="CHEBI:18420"/>
    </ligand>
</feature>
<feature type="binding site" evidence="7">
    <location>
        <begin position="206"/>
        <end position="209"/>
    </location>
    <ligand>
        <name>GTP</name>
        <dbReference type="ChEBI" id="CHEBI:37565"/>
    </ligand>
</feature>
<dbReference type="PIRSF" id="PIRSF002401">
    <property type="entry name" value="GTP_bd_Obg/CgtA"/>
    <property type="match status" value="1"/>
</dbReference>
<evidence type="ECO:0000256" key="6">
    <source>
        <dbReference type="ARBA" id="ARBA00023134"/>
    </source>
</evidence>
<dbReference type="PANTHER" id="PTHR11702">
    <property type="entry name" value="DEVELOPMENTALLY REGULATED GTP-BINDING PROTEIN-RELATED"/>
    <property type="match status" value="1"/>
</dbReference>
<dbReference type="Gene3D" id="3.40.50.300">
    <property type="entry name" value="P-loop containing nucleotide triphosphate hydrolases"/>
    <property type="match status" value="1"/>
</dbReference>
<comment type="similarity">
    <text evidence="1 7">Belongs to the TRAFAC class OBG-HflX-like GTPase superfamily. OBG GTPase family.</text>
</comment>
<dbReference type="PRINTS" id="PR00326">
    <property type="entry name" value="GTP1OBG"/>
</dbReference>
<dbReference type="InterPro" id="IPR006169">
    <property type="entry name" value="GTP1_OBG_dom"/>
</dbReference>
<dbReference type="InterPro" id="IPR006073">
    <property type="entry name" value="GTP-bd"/>
</dbReference>
<dbReference type="NCBIfam" id="TIGR02729">
    <property type="entry name" value="Obg_CgtA"/>
    <property type="match status" value="1"/>
</dbReference>
<evidence type="ECO:0000256" key="3">
    <source>
        <dbReference type="ARBA" id="ARBA00022741"/>
    </source>
</evidence>
<dbReference type="PROSITE" id="PS51883">
    <property type="entry name" value="OBG"/>
    <property type="match status" value="1"/>
</dbReference>
<dbReference type="CDD" id="cd01898">
    <property type="entry name" value="Obg"/>
    <property type="match status" value="1"/>
</dbReference>
<dbReference type="HAMAP" id="MF_01454">
    <property type="entry name" value="GTPase_Obg"/>
    <property type="match status" value="1"/>
</dbReference>
<reference evidence="11" key="1">
    <citation type="submission" date="2017-09" db="EMBL/GenBank/DDBJ databases">
        <title>Depth-based differentiation of microbial function through sediment-hosted aquifers and enrichment of novel symbionts in the deep terrestrial subsurface.</title>
        <authorList>
            <person name="Probst A.J."/>
            <person name="Ladd B."/>
            <person name="Jarett J.K."/>
            <person name="Geller-Mcgrath D.E."/>
            <person name="Sieber C.M.K."/>
            <person name="Emerson J.B."/>
            <person name="Anantharaman K."/>
            <person name="Thomas B.C."/>
            <person name="Malmstrom R."/>
            <person name="Stieglmeier M."/>
            <person name="Klingl A."/>
            <person name="Woyke T."/>
            <person name="Ryan C.M."/>
            <person name="Banfield J.F."/>
        </authorList>
    </citation>
    <scope>NUCLEOTIDE SEQUENCE [LARGE SCALE GENOMIC DNA]</scope>
</reference>
<feature type="binding site" evidence="7">
    <location>
        <begin position="273"/>
        <end position="276"/>
    </location>
    <ligand>
        <name>GTP</name>
        <dbReference type="ChEBI" id="CHEBI:37565"/>
    </ligand>
</feature>
<dbReference type="Pfam" id="PF01926">
    <property type="entry name" value="MMR_HSR1"/>
    <property type="match status" value="1"/>
</dbReference>